<sequence length="162" mass="18519">MTIHFDSVTEQTIVNSMLQQLQANGYHVTLQPEPETLPFDLGGYRPDLIATNDNEGIIFEVNARHLGISVDKLQELAEKIAQHKGWRFMLVTDEDVANNLEYSTNDNLPSWLALQTKLDTIKNLIQDNMLLEPGLLYLWSLFESMLRKTSNCTIHTCRSISR</sequence>
<gene>
    <name evidence="2" type="ORF">VZ94_12930</name>
</gene>
<dbReference type="Proteomes" id="UP000033684">
    <property type="component" value="Unassembled WGS sequence"/>
</dbReference>
<reference evidence="3" key="1">
    <citation type="submission" date="2015-03" db="EMBL/GenBank/DDBJ databases">
        <title>Draft genome sequence of a novel methanotroph (Sn10-6) isolated from flooded ricefield rhizosphere in India.</title>
        <authorList>
            <person name="Pandit P.S."/>
            <person name="Pore S.D."/>
            <person name="Arora P."/>
            <person name="Kapse N.G."/>
            <person name="Dhakephalkar P.K."/>
            <person name="Rahalkar M.C."/>
        </authorList>
    </citation>
    <scope>NUCLEOTIDE SEQUENCE [LARGE SCALE GENOMIC DNA]</scope>
    <source>
        <strain evidence="3">Sn10-6</strain>
    </source>
</reference>
<dbReference type="Pfam" id="PF18743">
    <property type="entry name" value="AHJR-like"/>
    <property type="match status" value="1"/>
</dbReference>
<dbReference type="InterPro" id="IPR040902">
    <property type="entry name" value="AHJR-like"/>
</dbReference>
<organism evidence="2 3">
    <name type="scientific">Methylocucumis oryzae</name>
    <dbReference type="NCBI Taxonomy" id="1632867"/>
    <lineage>
        <taxon>Bacteria</taxon>
        <taxon>Pseudomonadati</taxon>
        <taxon>Pseudomonadota</taxon>
        <taxon>Gammaproteobacteria</taxon>
        <taxon>Methylococcales</taxon>
        <taxon>Methylococcaceae</taxon>
        <taxon>Methylocucumis</taxon>
    </lineage>
</organism>
<feature type="domain" description="REase AHJR-like" evidence="1">
    <location>
        <begin position="7"/>
        <end position="102"/>
    </location>
</feature>
<name>A0A0F3IKV4_9GAMM</name>
<evidence type="ECO:0000313" key="3">
    <source>
        <dbReference type="Proteomes" id="UP000033684"/>
    </source>
</evidence>
<accession>A0A0F3IKV4</accession>
<proteinExistence type="predicted"/>
<reference evidence="2 3" key="2">
    <citation type="journal article" date="2016" name="Microb. Ecol.">
        <title>Genome Characteristics of a Novel Type I Methanotroph (Sn10-6) Isolated from a Flooded Indian Rice Field.</title>
        <authorList>
            <person name="Rahalkar M.C."/>
            <person name="Pandit P.S."/>
            <person name="Dhakephalkar P.K."/>
            <person name="Pore S."/>
            <person name="Arora P."/>
            <person name="Kapse N."/>
        </authorList>
    </citation>
    <scope>NUCLEOTIDE SEQUENCE [LARGE SCALE GENOMIC DNA]</scope>
    <source>
        <strain evidence="2 3">Sn10-6</strain>
    </source>
</reference>
<evidence type="ECO:0000259" key="1">
    <source>
        <dbReference type="Pfam" id="PF18743"/>
    </source>
</evidence>
<keyword evidence="3" id="KW-1185">Reference proteome</keyword>
<dbReference type="EMBL" id="LAJX01000128">
    <property type="protein sequence ID" value="KJV06189.1"/>
    <property type="molecule type" value="Genomic_DNA"/>
</dbReference>
<evidence type="ECO:0000313" key="2">
    <source>
        <dbReference type="EMBL" id="KJV06189.1"/>
    </source>
</evidence>
<dbReference type="RefSeq" id="WP_045779539.1">
    <property type="nucleotide sequence ID" value="NZ_LAJX01000128.1"/>
</dbReference>
<dbReference type="OrthoDB" id="8220232at2"/>
<comment type="caution">
    <text evidence="2">The sequence shown here is derived from an EMBL/GenBank/DDBJ whole genome shotgun (WGS) entry which is preliminary data.</text>
</comment>
<dbReference type="AlphaFoldDB" id="A0A0F3IKV4"/>
<protein>
    <recommendedName>
        <fullName evidence="1">REase AHJR-like domain-containing protein</fullName>
    </recommendedName>
</protein>